<name>A0A183B9G8_9TREM</name>
<accession>A0A183B9G8</accession>
<gene>
    <name evidence="1" type="ORF">ECPE_LOCUS15853</name>
</gene>
<protein>
    <submittedName>
        <fullName evidence="3">DUF5753 domain-containing protein</fullName>
    </submittedName>
</protein>
<evidence type="ECO:0000313" key="3">
    <source>
        <dbReference type="WBParaSite" id="ECPE_0001589301-mRNA-1"/>
    </source>
</evidence>
<evidence type="ECO:0000313" key="1">
    <source>
        <dbReference type="EMBL" id="VDP93125.1"/>
    </source>
</evidence>
<dbReference type="AlphaFoldDB" id="A0A183B9G8"/>
<sequence>MVDLFADEHEAAPPPGAALLSALHGWDPLFQSPIGLQSRSQVSVRTQVDGTEKIDRVSFVEEVVYVDQRTSNSL</sequence>
<organism evidence="3">
    <name type="scientific">Echinostoma caproni</name>
    <dbReference type="NCBI Taxonomy" id="27848"/>
    <lineage>
        <taxon>Eukaryota</taxon>
        <taxon>Metazoa</taxon>
        <taxon>Spiralia</taxon>
        <taxon>Lophotrochozoa</taxon>
        <taxon>Platyhelminthes</taxon>
        <taxon>Trematoda</taxon>
        <taxon>Digenea</taxon>
        <taxon>Plagiorchiida</taxon>
        <taxon>Echinostomata</taxon>
        <taxon>Echinostomatoidea</taxon>
        <taxon>Echinostomatidae</taxon>
        <taxon>Echinostoma</taxon>
    </lineage>
</organism>
<dbReference type="Proteomes" id="UP000272942">
    <property type="component" value="Unassembled WGS sequence"/>
</dbReference>
<proteinExistence type="predicted"/>
<dbReference type="WBParaSite" id="ECPE_0001589301-mRNA-1">
    <property type="protein sequence ID" value="ECPE_0001589301-mRNA-1"/>
    <property type="gene ID" value="ECPE_0001589301"/>
</dbReference>
<evidence type="ECO:0000313" key="2">
    <source>
        <dbReference type="Proteomes" id="UP000272942"/>
    </source>
</evidence>
<reference evidence="3" key="1">
    <citation type="submission" date="2016-06" db="UniProtKB">
        <authorList>
            <consortium name="WormBaseParasite"/>
        </authorList>
    </citation>
    <scope>IDENTIFICATION</scope>
</reference>
<dbReference type="EMBL" id="UZAN01062005">
    <property type="protein sequence ID" value="VDP93125.1"/>
    <property type="molecule type" value="Genomic_DNA"/>
</dbReference>
<reference evidence="1 2" key="2">
    <citation type="submission" date="2018-11" db="EMBL/GenBank/DDBJ databases">
        <authorList>
            <consortium name="Pathogen Informatics"/>
        </authorList>
    </citation>
    <scope>NUCLEOTIDE SEQUENCE [LARGE SCALE GENOMIC DNA]</scope>
    <source>
        <strain evidence="1 2">Egypt</strain>
    </source>
</reference>
<keyword evidence="2" id="KW-1185">Reference proteome</keyword>